<dbReference type="Gene3D" id="1.10.150.130">
    <property type="match status" value="1"/>
</dbReference>
<dbReference type="InterPro" id="IPR011010">
    <property type="entry name" value="DNA_brk_join_enz"/>
</dbReference>
<keyword evidence="7" id="KW-1185">Reference proteome</keyword>
<name>A0A0R0AAL3_9GAMM</name>
<dbReference type="Pfam" id="PF00589">
    <property type="entry name" value="Phage_integrase"/>
    <property type="match status" value="1"/>
</dbReference>
<keyword evidence="3" id="KW-0238">DNA-binding</keyword>
<dbReference type="GO" id="GO:0006310">
    <property type="term" value="P:DNA recombination"/>
    <property type="evidence" value="ECO:0007669"/>
    <property type="project" value="UniProtKB-KW"/>
</dbReference>
<protein>
    <submittedName>
        <fullName evidence="6">Integrase</fullName>
    </submittedName>
</protein>
<sequence>MGRKPSKPGAVPRLRARKRGAVTYYFYDHGGTPRREESLGRDYGLAIQRWAEIERATHVSTAPKVMFRWVCDRYMAEVASQKAARTFADNQREVLKLLEFFDDPPAPVEAIQPVNVRQYMTWRTKGGTGKVRANREKALLSHIWNYARDRGYTALPNPCAGIKGFKETGRDVYIEDAQYQAVWSAADPCLQDAMDLAYLLGQRPADVLGLSEMDVRDGAIHLQQGKTAKKLRVEVSEELAVLLGRIRDRKRGYTVHSTRLVVNEHGRAMTVAAMSRRWQKACRAANVDGIQFRDLRAKAGTDKTDSAGDIRQAQRQLGHSSVVMTEHYVRNRRGAKVTPTR</sequence>
<dbReference type="InterPro" id="IPR010998">
    <property type="entry name" value="Integrase_recombinase_N"/>
</dbReference>
<dbReference type="PANTHER" id="PTHR30349">
    <property type="entry name" value="PHAGE INTEGRASE-RELATED"/>
    <property type="match status" value="1"/>
</dbReference>
<keyword evidence="4" id="KW-0233">DNA recombination</keyword>
<feature type="domain" description="Tyr recombinase" evidence="5">
    <location>
        <begin position="168"/>
        <end position="341"/>
    </location>
</feature>
<accession>A0A0R0AAL3</accession>
<dbReference type="OrthoDB" id="662444at2"/>
<gene>
    <name evidence="6" type="ORF">ARC78_15035</name>
</gene>
<reference evidence="6 7" key="1">
    <citation type="submission" date="2015-10" db="EMBL/GenBank/DDBJ databases">
        <title>Genome sequencing and analysis of members of genus Stenotrophomonas.</title>
        <authorList>
            <person name="Patil P.P."/>
            <person name="Midha S."/>
            <person name="Patil P.B."/>
        </authorList>
    </citation>
    <scope>NUCLEOTIDE SEQUENCE [LARGE SCALE GENOMIC DNA]</scope>
    <source>
        <strain evidence="6 7">JCM 9942</strain>
    </source>
</reference>
<organism evidence="6 7">
    <name type="scientific">Stenotrophomonas pictorum JCM 9942</name>
    <dbReference type="NCBI Taxonomy" id="1236960"/>
    <lineage>
        <taxon>Bacteria</taxon>
        <taxon>Pseudomonadati</taxon>
        <taxon>Pseudomonadota</taxon>
        <taxon>Gammaproteobacteria</taxon>
        <taxon>Lysobacterales</taxon>
        <taxon>Lysobacteraceae</taxon>
        <taxon>Stenotrophomonas</taxon>
    </lineage>
</organism>
<comment type="caution">
    <text evidence="6">The sequence shown here is derived from an EMBL/GenBank/DDBJ whole genome shotgun (WGS) entry which is preliminary data.</text>
</comment>
<dbReference type="Gene3D" id="1.10.443.10">
    <property type="entry name" value="Intergrase catalytic core"/>
    <property type="match status" value="1"/>
</dbReference>
<evidence type="ECO:0000256" key="2">
    <source>
        <dbReference type="ARBA" id="ARBA00022908"/>
    </source>
</evidence>
<dbReference type="PANTHER" id="PTHR30349:SF41">
    <property type="entry name" value="INTEGRASE_RECOMBINASE PROTEIN MJ0367-RELATED"/>
    <property type="match status" value="1"/>
</dbReference>
<dbReference type="InterPro" id="IPR013762">
    <property type="entry name" value="Integrase-like_cat_sf"/>
</dbReference>
<dbReference type="EMBL" id="LLXS01000048">
    <property type="protein sequence ID" value="KRG39130.1"/>
    <property type="molecule type" value="Genomic_DNA"/>
</dbReference>
<dbReference type="InterPro" id="IPR002104">
    <property type="entry name" value="Integrase_catalytic"/>
</dbReference>
<evidence type="ECO:0000313" key="7">
    <source>
        <dbReference type="Proteomes" id="UP000050836"/>
    </source>
</evidence>
<dbReference type="Proteomes" id="UP000050836">
    <property type="component" value="Unassembled WGS sequence"/>
</dbReference>
<evidence type="ECO:0000256" key="4">
    <source>
        <dbReference type="ARBA" id="ARBA00023172"/>
    </source>
</evidence>
<dbReference type="PROSITE" id="PS51898">
    <property type="entry name" value="TYR_RECOMBINASE"/>
    <property type="match status" value="1"/>
</dbReference>
<dbReference type="GO" id="GO:0015074">
    <property type="term" value="P:DNA integration"/>
    <property type="evidence" value="ECO:0007669"/>
    <property type="project" value="UniProtKB-KW"/>
</dbReference>
<dbReference type="AlphaFoldDB" id="A0A0R0AAL3"/>
<evidence type="ECO:0000256" key="3">
    <source>
        <dbReference type="ARBA" id="ARBA00023125"/>
    </source>
</evidence>
<evidence type="ECO:0000259" key="5">
    <source>
        <dbReference type="PROSITE" id="PS51898"/>
    </source>
</evidence>
<proteinExistence type="inferred from homology"/>
<dbReference type="SUPFAM" id="SSF56349">
    <property type="entry name" value="DNA breaking-rejoining enzymes"/>
    <property type="match status" value="1"/>
</dbReference>
<evidence type="ECO:0000256" key="1">
    <source>
        <dbReference type="ARBA" id="ARBA00008857"/>
    </source>
</evidence>
<keyword evidence="2" id="KW-0229">DNA integration</keyword>
<dbReference type="GO" id="GO:0003677">
    <property type="term" value="F:DNA binding"/>
    <property type="evidence" value="ECO:0007669"/>
    <property type="project" value="UniProtKB-KW"/>
</dbReference>
<comment type="similarity">
    <text evidence="1">Belongs to the 'phage' integrase family.</text>
</comment>
<dbReference type="RefSeq" id="WP_054660061.1">
    <property type="nucleotide sequence ID" value="NZ_BAZI01000288.1"/>
</dbReference>
<evidence type="ECO:0000313" key="6">
    <source>
        <dbReference type="EMBL" id="KRG39130.1"/>
    </source>
</evidence>
<dbReference type="InterPro" id="IPR050090">
    <property type="entry name" value="Tyrosine_recombinase_XerCD"/>
</dbReference>